<reference evidence="3" key="1">
    <citation type="journal article" date="2016" name="Mol. Biol. Evol.">
        <title>Comparative Genomics of Early-Diverging Mushroom-Forming Fungi Provides Insights into the Origins of Lignocellulose Decay Capabilities.</title>
        <authorList>
            <person name="Nagy L.G."/>
            <person name="Riley R."/>
            <person name="Tritt A."/>
            <person name="Adam C."/>
            <person name="Daum C."/>
            <person name="Floudas D."/>
            <person name="Sun H."/>
            <person name="Yadav J.S."/>
            <person name="Pangilinan J."/>
            <person name="Larsson K.H."/>
            <person name="Matsuura K."/>
            <person name="Barry K."/>
            <person name="Labutti K."/>
            <person name="Kuo R."/>
            <person name="Ohm R.A."/>
            <person name="Bhattacharya S.S."/>
            <person name="Shirouzu T."/>
            <person name="Yoshinaga Y."/>
            <person name="Martin F.M."/>
            <person name="Grigoriev I.V."/>
            <person name="Hibbett D.S."/>
        </authorList>
    </citation>
    <scope>NUCLEOTIDE SEQUENCE [LARGE SCALE GENOMIC DNA]</scope>
    <source>
        <strain evidence="3">CBS 109695</strain>
    </source>
</reference>
<dbReference type="Pfam" id="PF20152">
    <property type="entry name" value="DUF6534"/>
    <property type="match status" value="1"/>
</dbReference>
<dbReference type="EMBL" id="KV417533">
    <property type="protein sequence ID" value="KZP23386.1"/>
    <property type="molecule type" value="Genomic_DNA"/>
</dbReference>
<dbReference type="AlphaFoldDB" id="A0A166LWF3"/>
<feature type="domain" description="DUF6534" evidence="2">
    <location>
        <begin position="176"/>
        <end position="260"/>
    </location>
</feature>
<gene>
    <name evidence="3" type="ORF">FIBSPDRAFT_786285</name>
</gene>
<name>A0A166LWF3_9AGAM</name>
<feature type="transmembrane region" description="Helical" evidence="1">
    <location>
        <begin position="56"/>
        <end position="76"/>
    </location>
</feature>
<feature type="transmembrane region" description="Helical" evidence="1">
    <location>
        <begin position="170"/>
        <end position="190"/>
    </location>
</feature>
<keyword evidence="1" id="KW-1133">Transmembrane helix</keyword>
<organism evidence="3">
    <name type="scientific">Athelia psychrophila</name>
    <dbReference type="NCBI Taxonomy" id="1759441"/>
    <lineage>
        <taxon>Eukaryota</taxon>
        <taxon>Fungi</taxon>
        <taxon>Dikarya</taxon>
        <taxon>Basidiomycota</taxon>
        <taxon>Agaricomycotina</taxon>
        <taxon>Agaricomycetes</taxon>
        <taxon>Agaricomycetidae</taxon>
        <taxon>Atheliales</taxon>
        <taxon>Atheliaceae</taxon>
        <taxon>Athelia</taxon>
    </lineage>
</organism>
<keyword evidence="1" id="KW-0472">Membrane</keyword>
<feature type="transmembrane region" description="Helical" evidence="1">
    <location>
        <begin position="20"/>
        <end position="44"/>
    </location>
</feature>
<dbReference type="PANTHER" id="PTHR40465">
    <property type="entry name" value="CHROMOSOME 1, WHOLE GENOME SHOTGUN SEQUENCE"/>
    <property type="match status" value="1"/>
</dbReference>
<evidence type="ECO:0000313" key="3">
    <source>
        <dbReference type="EMBL" id="KZP23386.1"/>
    </source>
</evidence>
<evidence type="ECO:0000259" key="2">
    <source>
        <dbReference type="Pfam" id="PF20152"/>
    </source>
</evidence>
<accession>A0A166LWF3</accession>
<feature type="transmembrane region" description="Helical" evidence="1">
    <location>
        <begin position="235"/>
        <end position="257"/>
    </location>
</feature>
<feature type="transmembrane region" description="Helical" evidence="1">
    <location>
        <begin position="96"/>
        <end position="116"/>
    </location>
</feature>
<dbReference type="PANTHER" id="PTHR40465:SF1">
    <property type="entry name" value="DUF6534 DOMAIN-CONTAINING PROTEIN"/>
    <property type="match status" value="1"/>
</dbReference>
<feature type="transmembrane region" description="Helical" evidence="1">
    <location>
        <begin position="210"/>
        <end position="229"/>
    </location>
</feature>
<feature type="transmembrane region" description="Helical" evidence="1">
    <location>
        <begin position="128"/>
        <end position="150"/>
    </location>
</feature>
<dbReference type="OrthoDB" id="3190888at2759"/>
<evidence type="ECO:0000256" key="1">
    <source>
        <dbReference type="SAM" id="Phobius"/>
    </source>
</evidence>
<dbReference type="InterPro" id="IPR045339">
    <property type="entry name" value="DUF6534"/>
</dbReference>
<keyword evidence="1" id="KW-0812">Transmembrane</keyword>
<proteinExistence type="predicted"/>
<sequence length="339" mass="37578">MSAPLTPLTHGTYAVDDTLGAAFIGFAASCVVYGVLSTQVYSYYERYPADRIPYKILAAALWVFSTADQCFIGHVVYHYSVTNYANPATLFAKPVWSLTLQVAVGSVIGATVKFAFAIRVWRFSSHNYWIAGLLIFLTFAQLGFAIVYTIKGFELPNLLDLPSLKTIASLSLATGVLTDILTAGFLCYYLSKLRTGYSQSDSTVSSLTRYAVNCGILTSAFSLATLITYDLLPGKFVFMSFYFIMSKLYAVSFLATLNTRTLIRGRGTDNEQAKSTFVMYDTGTRQDIRQDFFPVGGERSDPEVVDIVKMKVDVHREVSFSDGNHGIQQMPSMSYENSW</sequence>
<protein>
    <recommendedName>
        <fullName evidence="2">DUF6534 domain-containing protein</fullName>
    </recommendedName>
</protein>